<dbReference type="GO" id="GO:0016791">
    <property type="term" value="F:phosphatase activity"/>
    <property type="evidence" value="ECO:0007669"/>
    <property type="project" value="TreeGrafter"/>
</dbReference>
<dbReference type="Gene3D" id="3.60.40.10">
    <property type="entry name" value="PPM-type phosphatase domain"/>
    <property type="match status" value="1"/>
</dbReference>
<evidence type="ECO:0000313" key="4">
    <source>
        <dbReference type="Proteomes" id="UP000619479"/>
    </source>
</evidence>
<evidence type="ECO:0000313" key="3">
    <source>
        <dbReference type="EMBL" id="GID66896.1"/>
    </source>
</evidence>
<dbReference type="InterPro" id="IPR052016">
    <property type="entry name" value="Bact_Sigma-Reg"/>
</dbReference>
<name>A0A919ILN0_9ACTN</name>
<dbReference type="Proteomes" id="UP000619479">
    <property type="component" value="Unassembled WGS sequence"/>
</dbReference>
<keyword evidence="1" id="KW-0378">Hydrolase</keyword>
<organism evidence="3 4">
    <name type="scientific">Actinoplanes cyaneus</name>
    <dbReference type="NCBI Taxonomy" id="52696"/>
    <lineage>
        <taxon>Bacteria</taxon>
        <taxon>Bacillati</taxon>
        <taxon>Actinomycetota</taxon>
        <taxon>Actinomycetes</taxon>
        <taxon>Micromonosporales</taxon>
        <taxon>Micromonosporaceae</taxon>
        <taxon>Actinoplanes</taxon>
    </lineage>
</organism>
<evidence type="ECO:0000259" key="2">
    <source>
        <dbReference type="SMART" id="SM00331"/>
    </source>
</evidence>
<feature type="domain" description="PPM-type phosphatase" evidence="2">
    <location>
        <begin position="191"/>
        <end position="407"/>
    </location>
</feature>
<protein>
    <recommendedName>
        <fullName evidence="2">PPM-type phosphatase domain-containing protein</fullName>
    </recommendedName>
</protein>
<dbReference type="InterPro" id="IPR036457">
    <property type="entry name" value="PPM-type-like_dom_sf"/>
</dbReference>
<dbReference type="InterPro" id="IPR001932">
    <property type="entry name" value="PPM-type_phosphatase-like_dom"/>
</dbReference>
<gene>
    <name evidence="3" type="ORF">Acy02nite_47770</name>
</gene>
<dbReference type="PANTHER" id="PTHR43156">
    <property type="entry name" value="STAGE II SPORULATION PROTEIN E-RELATED"/>
    <property type="match status" value="1"/>
</dbReference>
<dbReference type="AlphaFoldDB" id="A0A919ILN0"/>
<dbReference type="RefSeq" id="WP_203743992.1">
    <property type="nucleotide sequence ID" value="NZ_BAAAUC010000001.1"/>
</dbReference>
<dbReference type="EMBL" id="BOMH01000036">
    <property type="protein sequence ID" value="GID66896.1"/>
    <property type="molecule type" value="Genomic_DNA"/>
</dbReference>
<proteinExistence type="predicted"/>
<accession>A0A919ILN0</accession>
<dbReference type="SUPFAM" id="SSF81606">
    <property type="entry name" value="PP2C-like"/>
    <property type="match status" value="1"/>
</dbReference>
<keyword evidence="4" id="KW-1185">Reference proteome</keyword>
<comment type="caution">
    <text evidence="3">The sequence shown here is derived from an EMBL/GenBank/DDBJ whole genome shotgun (WGS) entry which is preliminary data.</text>
</comment>
<dbReference type="PANTHER" id="PTHR43156:SF2">
    <property type="entry name" value="STAGE II SPORULATION PROTEIN E"/>
    <property type="match status" value="1"/>
</dbReference>
<evidence type="ECO:0000256" key="1">
    <source>
        <dbReference type="ARBA" id="ARBA00022801"/>
    </source>
</evidence>
<dbReference type="SMART" id="SM00331">
    <property type="entry name" value="PP2C_SIG"/>
    <property type="match status" value="1"/>
</dbReference>
<sequence>MSESTADDLARPAHDPRAWPWREAIVDLLGRTRLAQPDQIATAVNASTARLGIDITVYLIDYEQRLLHPVPEPGKDVGGPLPVDATLAGRAFMTTAARATGPSGAGGSPLWMPLLDGSERLGVLRIDAQDNAVVDTPEFQAQCDMLAVLLGHLVAIKLQYGPHLDRTRRTRRMSAASELLWRLLPPLTYACERFIVSAIFEPCYTAGGDGFDYAVDANTAFLAICDTTGHGLRAGMGTAAALSAMRAARIDGDGLYQMARAVDGAFAEQFTDGRFCTAVLMELDLDTGRVRYINAGHHPPVILRDGKVAARLDAGRRLPLGLDDPQLTIGEVMLQPGDRILAYTDGVTEARDTGGKLFGEPRLLDLAARHTLAGRSAPETLRRLSHAVLSHLDGPPADDATLLLAEWSVDTAAELTP</sequence>
<reference evidence="3" key="1">
    <citation type="submission" date="2021-01" db="EMBL/GenBank/DDBJ databases">
        <title>Whole genome shotgun sequence of Actinoplanes cyaneus NBRC 14990.</title>
        <authorList>
            <person name="Komaki H."/>
            <person name="Tamura T."/>
        </authorList>
    </citation>
    <scope>NUCLEOTIDE SEQUENCE</scope>
    <source>
        <strain evidence="3">NBRC 14990</strain>
    </source>
</reference>
<dbReference type="Pfam" id="PF07228">
    <property type="entry name" value="SpoIIE"/>
    <property type="match status" value="1"/>
</dbReference>